<name>A0A9W6NBN2_9HYPH</name>
<dbReference type="RefSeq" id="WP_213359417.1">
    <property type="nucleotide sequence ID" value="NZ_BSFM01000017.1"/>
</dbReference>
<evidence type="ECO:0000313" key="3">
    <source>
        <dbReference type="EMBL" id="GLK85704.1"/>
    </source>
</evidence>
<keyword evidence="1" id="KW-0812">Transmembrane</keyword>
<dbReference type="EMBL" id="BSFM01000017">
    <property type="protein sequence ID" value="GLK85704.1"/>
    <property type="molecule type" value="Genomic_DNA"/>
</dbReference>
<gene>
    <name evidence="3" type="ORF">GCM10017653_37740</name>
</gene>
<keyword evidence="1" id="KW-1133">Transmembrane helix</keyword>
<reference evidence="3" key="1">
    <citation type="journal article" date="2014" name="Int. J. Syst. Evol. Microbiol.">
        <title>Complete genome sequence of Corynebacterium casei LMG S-19264T (=DSM 44701T), isolated from a smear-ripened cheese.</title>
        <authorList>
            <consortium name="US DOE Joint Genome Institute (JGI-PGF)"/>
            <person name="Walter F."/>
            <person name="Albersmeier A."/>
            <person name="Kalinowski J."/>
            <person name="Ruckert C."/>
        </authorList>
    </citation>
    <scope>NUCLEOTIDE SEQUENCE</scope>
    <source>
        <strain evidence="3">VKM B-2789</strain>
    </source>
</reference>
<reference evidence="3" key="2">
    <citation type="submission" date="2023-01" db="EMBL/GenBank/DDBJ databases">
        <authorList>
            <person name="Sun Q."/>
            <person name="Evtushenko L."/>
        </authorList>
    </citation>
    <scope>NUCLEOTIDE SEQUENCE</scope>
    <source>
        <strain evidence="3">VKM B-2789</strain>
    </source>
</reference>
<feature type="transmembrane region" description="Helical" evidence="1">
    <location>
        <begin position="39"/>
        <end position="60"/>
    </location>
</feature>
<keyword evidence="1" id="KW-0472">Membrane</keyword>
<dbReference type="Proteomes" id="UP001143330">
    <property type="component" value="Unassembled WGS sequence"/>
</dbReference>
<organism evidence="3 4">
    <name type="scientific">Ancylobacter defluvii</name>
    <dbReference type="NCBI Taxonomy" id="1282440"/>
    <lineage>
        <taxon>Bacteria</taxon>
        <taxon>Pseudomonadati</taxon>
        <taxon>Pseudomonadota</taxon>
        <taxon>Alphaproteobacteria</taxon>
        <taxon>Hyphomicrobiales</taxon>
        <taxon>Xanthobacteraceae</taxon>
        <taxon>Ancylobacter</taxon>
    </lineage>
</organism>
<dbReference type="AlphaFoldDB" id="A0A9W6NBN2"/>
<comment type="caution">
    <text evidence="3">The sequence shown here is derived from an EMBL/GenBank/DDBJ whole genome shotgun (WGS) entry which is preliminary data.</text>
</comment>
<accession>A0A9W6NBN2</accession>
<evidence type="ECO:0000313" key="4">
    <source>
        <dbReference type="Proteomes" id="UP001143330"/>
    </source>
</evidence>
<proteinExistence type="predicted"/>
<feature type="signal peptide" evidence="2">
    <location>
        <begin position="1"/>
        <end position="23"/>
    </location>
</feature>
<keyword evidence="4" id="KW-1185">Reference proteome</keyword>
<feature type="chain" id="PRO_5040975912" evidence="2">
    <location>
        <begin position="24"/>
        <end position="148"/>
    </location>
</feature>
<keyword evidence="2" id="KW-0732">Signal</keyword>
<evidence type="ECO:0000256" key="1">
    <source>
        <dbReference type="SAM" id="Phobius"/>
    </source>
</evidence>
<sequence>MRLPRIAFAVLCLAIVAAVPARAADAVLSAGVVFDAVQPYLQATVSAAVIAILTWGAAAFQRWTGIQVEAKHREALHSAAMTGVSWALDKVGARLDTLTVDTRLRVLAQAAQWVETSVPDAVRSLGVTPDKIETLVAAKLGALIAGAK</sequence>
<protein>
    <submittedName>
        <fullName evidence="3">Uncharacterized protein</fullName>
    </submittedName>
</protein>
<evidence type="ECO:0000256" key="2">
    <source>
        <dbReference type="SAM" id="SignalP"/>
    </source>
</evidence>